<feature type="chain" id="PRO_5002779844" description="PorV/PorQ family protein" evidence="1">
    <location>
        <begin position="24"/>
        <end position="324"/>
    </location>
</feature>
<sequence>MNKYFKILVTLAITVLCASGLYAQSGGYKGAGTSASAFLKLPFGSPRAQALGNAYVSLADGADSLFWNPAGISTATSREVHLSYLDWLQGYKARTLSYIQPMGKTIIALSGNYMDMDGFEWRNSQGTPQTEGVDGDVRNFVGMASIARGFFDNIFQIGGTFKYINENNVGEHYNNVAFDVGAKLDFNKVGLGFAAVNLGDSDEVPTGLRGGAHFQTKYWTVVGEIIKYTDYRLQYGVGLEIHIPEDLLQVARFDLRAGYYSREDTGKSDESWTEKIGLDNTSKVSFGFGLYSDEVFGYGTRIDFAMTPFGALGTTYNVAVGVQF</sequence>
<dbReference type="Proteomes" id="UP000001029">
    <property type="component" value="Chromosome"/>
</dbReference>
<proteinExistence type="predicted"/>
<dbReference type="AlphaFoldDB" id="B2KE16"/>
<dbReference type="STRING" id="445932.Emin_1212"/>
<evidence type="ECO:0000256" key="1">
    <source>
        <dbReference type="SAM" id="SignalP"/>
    </source>
</evidence>
<dbReference type="KEGG" id="emi:Emin_1212"/>
<dbReference type="HOGENOM" id="CLU_067062_0_0_0"/>
<reference evidence="2 3" key="1">
    <citation type="journal article" date="2009" name="Appl. Environ. Microbiol.">
        <title>Genomic analysis of 'Elusimicrobium minutum,' the first cultivated representative of the phylum 'Elusimicrobia' (formerly termite group 1).</title>
        <authorList>
            <person name="Herlemann D.P.R."/>
            <person name="Geissinger O."/>
            <person name="Ikeda-Ohtsubo W."/>
            <person name="Kunin V."/>
            <person name="Sun H."/>
            <person name="Lapidus A."/>
            <person name="Hugenholtz P."/>
            <person name="Brune A."/>
        </authorList>
    </citation>
    <scope>NUCLEOTIDE SEQUENCE [LARGE SCALE GENOMIC DNA]</scope>
    <source>
        <strain evidence="2 3">Pei191</strain>
    </source>
</reference>
<gene>
    <name evidence="2" type="ordered locus">Emin_1212</name>
</gene>
<keyword evidence="1" id="KW-0732">Signal</keyword>
<keyword evidence="3" id="KW-1185">Reference proteome</keyword>
<dbReference type="Gene3D" id="2.40.160.60">
    <property type="entry name" value="Outer membrane protein transport protein (OMPP1/FadL/TodX)"/>
    <property type="match status" value="1"/>
</dbReference>
<dbReference type="RefSeq" id="WP_012415377.1">
    <property type="nucleotide sequence ID" value="NC_010644.1"/>
</dbReference>
<name>B2KE16_ELUMP</name>
<evidence type="ECO:0000313" key="3">
    <source>
        <dbReference type="Proteomes" id="UP000001029"/>
    </source>
</evidence>
<accession>B2KE16</accession>
<feature type="signal peptide" evidence="1">
    <location>
        <begin position="1"/>
        <end position="23"/>
    </location>
</feature>
<protein>
    <recommendedName>
        <fullName evidence="4">PorV/PorQ family protein</fullName>
    </recommendedName>
</protein>
<dbReference type="OrthoDB" id="9808507at2"/>
<organism evidence="2 3">
    <name type="scientific">Elusimicrobium minutum (strain Pei191)</name>
    <dbReference type="NCBI Taxonomy" id="445932"/>
    <lineage>
        <taxon>Bacteria</taxon>
        <taxon>Pseudomonadati</taxon>
        <taxon>Elusimicrobiota</taxon>
        <taxon>Elusimicrobia</taxon>
        <taxon>Elusimicrobiales</taxon>
        <taxon>Elusimicrobiaceae</taxon>
        <taxon>Elusimicrobium</taxon>
    </lineage>
</organism>
<evidence type="ECO:0008006" key="4">
    <source>
        <dbReference type="Google" id="ProtNLM"/>
    </source>
</evidence>
<dbReference type="EMBL" id="CP001055">
    <property type="protein sequence ID" value="ACC98762.1"/>
    <property type="molecule type" value="Genomic_DNA"/>
</dbReference>
<evidence type="ECO:0000313" key="2">
    <source>
        <dbReference type="EMBL" id="ACC98762.1"/>
    </source>
</evidence>